<dbReference type="SMART" id="SM00277">
    <property type="entry name" value="GRAN"/>
    <property type="match status" value="4"/>
</dbReference>
<feature type="region of interest" description="Disordered" evidence="5">
    <location>
        <begin position="122"/>
        <end position="159"/>
    </location>
</feature>
<protein>
    <submittedName>
        <fullName evidence="7">GRN protein</fullName>
    </submittedName>
</protein>
<dbReference type="AlphaFoldDB" id="A0A8J9VFR6"/>
<dbReference type="InterPro" id="IPR039036">
    <property type="entry name" value="Granulin_fam"/>
</dbReference>
<evidence type="ECO:0000313" key="8">
    <source>
        <dbReference type="Proteomes" id="UP000838412"/>
    </source>
</evidence>
<proteinExistence type="inferred from homology"/>
<dbReference type="InterPro" id="IPR000118">
    <property type="entry name" value="Granulin"/>
</dbReference>
<dbReference type="GO" id="GO:0005576">
    <property type="term" value="C:extracellular region"/>
    <property type="evidence" value="ECO:0007669"/>
    <property type="project" value="UniProtKB-SubCell"/>
</dbReference>
<feature type="compositionally biased region" description="Basic residues" evidence="5">
    <location>
        <begin position="174"/>
        <end position="194"/>
    </location>
</feature>
<feature type="domain" description="Granulins" evidence="6">
    <location>
        <begin position="47"/>
        <end position="60"/>
    </location>
</feature>
<dbReference type="EMBL" id="OV696695">
    <property type="protein sequence ID" value="CAH1239033.1"/>
    <property type="molecule type" value="Genomic_DNA"/>
</dbReference>
<comment type="similarity">
    <text evidence="2">Belongs to the granulin family.</text>
</comment>
<evidence type="ECO:0000256" key="2">
    <source>
        <dbReference type="ARBA" id="ARBA00010093"/>
    </source>
</evidence>
<evidence type="ECO:0000313" key="7">
    <source>
        <dbReference type="EMBL" id="CAH1239033.1"/>
    </source>
</evidence>
<dbReference type="InterPro" id="IPR037277">
    <property type="entry name" value="Granulin_sf"/>
</dbReference>
<evidence type="ECO:0000259" key="6">
    <source>
        <dbReference type="PROSITE" id="PS00799"/>
    </source>
</evidence>
<dbReference type="Pfam" id="PF00396">
    <property type="entry name" value="Granulin"/>
    <property type="match status" value="3"/>
</dbReference>
<accession>A0A8J9VFR6</accession>
<name>A0A8J9VFR6_BRALA</name>
<dbReference type="PANTHER" id="PTHR12274">
    <property type="entry name" value="GRANULIN"/>
    <property type="match status" value="1"/>
</dbReference>
<gene>
    <name evidence="7" type="primary">GRN</name>
    <name evidence="7" type="ORF">BLAG_LOCUS3422</name>
</gene>
<evidence type="ECO:0000256" key="1">
    <source>
        <dbReference type="ARBA" id="ARBA00004613"/>
    </source>
</evidence>
<evidence type="ECO:0000256" key="5">
    <source>
        <dbReference type="SAM" id="MobiDB-lite"/>
    </source>
</evidence>
<dbReference type="PROSITE" id="PS00799">
    <property type="entry name" value="GRANULINS"/>
    <property type="match status" value="3"/>
</dbReference>
<sequence>MHDIGTTPPVHAVICPDHVSMCPDNNTCCLLQDGKYGCCPQPHAVCCNDHKHCCPQGYTCDTSEGKCLQGYRTIPWLENNVASPVNPIDCDEEGKVKCPDKNTCCKKRTGEWGCCPLEKDGSRSPFHARSPVPKARSEGSRRPFRARSEGSWRPFGTAADGPFRTAVRLSVRNGRSHQRSGGRSPVHRPFKAAKRAYDRDVPGRSRRSEAFVKRSLNASGRSFKSNGPVPDGPLTGVRTQYNTEYSISPEVPARLRVESPNGTTRGRAGAKGDAEDTALCCEDRVHCCPHGTVCNKTSGECHYPDGTTQAWVQKTPPILDVRDDVKDVACPDGKSACEEDYTCCKNGTGYSCCPFSRAVCCNDTVHCCPQHYTCNSGAPAVCCVASCGAIGRVFRPKPLLCPDVVPLGKALHTTFLTPPRDLCP</sequence>
<feature type="region of interest" description="Disordered" evidence="5">
    <location>
        <begin position="172"/>
        <end position="206"/>
    </location>
</feature>
<keyword evidence="3" id="KW-0964">Secreted</keyword>
<dbReference type="SUPFAM" id="SSF57277">
    <property type="entry name" value="Granulin repeat"/>
    <property type="match status" value="2"/>
</dbReference>
<feature type="compositionally biased region" description="Basic and acidic residues" evidence="5">
    <location>
        <begin position="195"/>
        <end position="206"/>
    </location>
</feature>
<evidence type="ECO:0000256" key="3">
    <source>
        <dbReference type="ARBA" id="ARBA00022525"/>
    </source>
</evidence>
<feature type="region of interest" description="Disordered" evidence="5">
    <location>
        <begin position="219"/>
        <end position="238"/>
    </location>
</feature>
<dbReference type="Proteomes" id="UP000838412">
    <property type="component" value="Chromosome 10"/>
</dbReference>
<comment type="subcellular location">
    <subcellularLocation>
        <location evidence="1">Secreted</location>
    </subcellularLocation>
</comment>
<feature type="domain" description="Granulins" evidence="6">
    <location>
        <begin position="361"/>
        <end position="374"/>
    </location>
</feature>
<dbReference type="Gene3D" id="2.10.25.160">
    <property type="entry name" value="Granulin"/>
    <property type="match status" value="4"/>
</dbReference>
<dbReference type="FunFam" id="2.10.25.160:FF:000001">
    <property type="entry name" value="Granulin precursor"/>
    <property type="match status" value="1"/>
</dbReference>
<evidence type="ECO:0000256" key="4">
    <source>
        <dbReference type="ARBA" id="ARBA00023157"/>
    </source>
</evidence>
<dbReference type="PANTHER" id="PTHR12274:SF3">
    <property type="entry name" value="PROGRANULIN"/>
    <property type="match status" value="1"/>
</dbReference>
<keyword evidence="4" id="KW-1015">Disulfide bond</keyword>
<feature type="domain" description="Granulins" evidence="6">
    <location>
        <begin position="281"/>
        <end position="294"/>
    </location>
</feature>
<dbReference type="OrthoDB" id="5854875at2759"/>
<organism evidence="7 8">
    <name type="scientific">Branchiostoma lanceolatum</name>
    <name type="common">Common lancelet</name>
    <name type="synonym">Amphioxus lanceolatum</name>
    <dbReference type="NCBI Taxonomy" id="7740"/>
    <lineage>
        <taxon>Eukaryota</taxon>
        <taxon>Metazoa</taxon>
        <taxon>Chordata</taxon>
        <taxon>Cephalochordata</taxon>
        <taxon>Leptocardii</taxon>
        <taxon>Amphioxiformes</taxon>
        <taxon>Branchiostomatidae</taxon>
        <taxon>Branchiostoma</taxon>
    </lineage>
</organism>
<keyword evidence="8" id="KW-1185">Reference proteome</keyword>
<feature type="compositionally biased region" description="Basic and acidic residues" evidence="5">
    <location>
        <begin position="135"/>
        <end position="150"/>
    </location>
</feature>
<reference evidence="7" key="1">
    <citation type="submission" date="2022-01" db="EMBL/GenBank/DDBJ databases">
        <authorList>
            <person name="Braso-Vives M."/>
        </authorList>
    </citation>
    <scope>NUCLEOTIDE SEQUENCE</scope>
</reference>